<dbReference type="GO" id="GO:0005829">
    <property type="term" value="C:cytosol"/>
    <property type="evidence" value="ECO:0007669"/>
    <property type="project" value="TreeGrafter"/>
</dbReference>
<dbReference type="Pfam" id="PF00216">
    <property type="entry name" value="Bac_DNA_binding"/>
    <property type="match status" value="1"/>
</dbReference>
<dbReference type="PRINTS" id="PR01727">
    <property type="entry name" value="DNABINDINGHU"/>
</dbReference>
<dbReference type="GO" id="GO:0030261">
    <property type="term" value="P:chromosome condensation"/>
    <property type="evidence" value="ECO:0007669"/>
    <property type="project" value="UniProtKB-KW"/>
</dbReference>
<evidence type="ECO:0000256" key="1">
    <source>
        <dbReference type="ARBA" id="ARBA00023067"/>
    </source>
</evidence>
<dbReference type="InterPro" id="IPR020816">
    <property type="entry name" value="Histone-like_DNA-bd_CS"/>
</dbReference>
<evidence type="ECO:0000313" key="4">
    <source>
        <dbReference type="EMBL" id="MBB5081287.1"/>
    </source>
</evidence>
<keyword evidence="5" id="KW-1185">Reference proteome</keyword>
<comment type="similarity">
    <text evidence="3">Belongs to the bacterial histone-like protein family.</text>
</comment>
<dbReference type="GO" id="GO:0003677">
    <property type="term" value="F:DNA binding"/>
    <property type="evidence" value="ECO:0007669"/>
    <property type="project" value="UniProtKB-KW"/>
</dbReference>
<dbReference type="InterPro" id="IPR010992">
    <property type="entry name" value="IHF-like_DNA-bd_dom_sf"/>
</dbReference>
<reference evidence="4 5" key="1">
    <citation type="submission" date="2020-08" db="EMBL/GenBank/DDBJ databases">
        <title>Genomic Encyclopedia of Type Strains, Phase IV (KMG-IV): sequencing the most valuable type-strain genomes for metagenomic binning, comparative biology and taxonomic classification.</title>
        <authorList>
            <person name="Goeker M."/>
        </authorList>
    </citation>
    <scope>NUCLEOTIDE SEQUENCE [LARGE SCALE GENOMIC DNA]</scope>
    <source>
        <strain evidence="4 5">DSM 45385</strain>
    </source>
</reference>
<evidence type="ECO:0000256" key="3">
    <source>
        <dbReference type="RuleBase" id="RU003939"/>
    </source>
</evidence>
<sequence length="99" mass="10399">MNKRELVEAVAAEAGLTKSSAAEAVNAVLDVITNTVATGEKVSITGFGSFEQVHKPARAARNPSTGAEVEVAESWAPKFRPGSDFKELVNINGRRAADS</sequence>
<protein>
    <submittedName>
        <fullName evidence="4">DNA-binding protein HU-beta</fullName>
    </submittedName>
</protein>
<dbReference type="AlphaFoldDB" id="A0A7W8A801"/>
<organism evidence="4 5">
    <name type="scientific">Nonomuraea endophytica</name>
    <dbReference type="NCBI Taxonomy" id="714136"/>
    <lineage>
        <taxon>Bacteria</taxon>
        <taxon>Bacillati</taxon>
        <taxon>Actinomycetota</taxon>
        <taxon>Actinomycetes</taxon>
        <taxon>Streptosporangiales</taxon>
        <taxon>Streptosporangiaceae</taxon>
        <taxon>Nonomuraea</taxon>
    </lineage>
</organism>
<dbReference type="PANTHER" id="PTHR33175:SF3">
    <property type="entry name" value="DNA-BINDING PROTEIN HU-BETA"/>
    <property type="match status" value="1"/>
</dbReference>
<comment type="caution">
    <text evidence="4">The sequence shown here is derived from an EMBL/GenBank/DDBJ whole genome shotgun (WGS) entry which is preliminary data.</text>
</comment>
<proteinExistence type="inferred from homology"/>
<dbReference type="CDD" id="cd13831">
    <property type="entry name" value="HU"/>
    <property type="match status" value="1"/>
</dbReference>
<name>A0A7W8A801_9ACTN</name>
<gene>
    <name evidence="4" type="ORF">HNR40_006782</name>
</gene>
<evidence type="ECO:0000256" key="2">
    <source>
        <dbReference type="ARBA" id="ARBA00023125"/>
    </source>
</evidence>
<dbReference type="Gene3D" id="4.10.520.10">
    <property type="entry name" value="IHF-like DNA-binding proteins"/>
    <property type="match status" value="1"/>
</dbReference>
<evidence type="ECO:0000313" key="5">
    <source>
        <dbReference type="Proteomes" id="UP000568380"/>
    </source>
</evidence>
<keyword evidence="1" id="KW-0226">DNA condensation</keyword>
<dbReference type="PROSITE" id="PS00045">
    <property type="entry name" value="HISTONE_LIKE"/>
    <property type="match status" value="1"/>
</dbReference>
<dbReference type="SMART" id="SM00411">
    <property type="entry name" value="BHL"/>
    <property type="match status" value="1"/>
</dbReference>
<dbReference type="Proteomes" id="UP000568380">
    <property type="component" value="Unassembled WGS sequence"/>
</dbReference>
<dbReference type="GO" id="GO:0030527">
    <property type="term" value="F:structural constituent of chromatin"/>
    <property type="evidence" value="ECO:0007669"/>
    <property type="project" value="InterPro"/>
</dbReference>
<dbReference type="SUPFAM" id="SSF47729">
    <property type="entry name" value="IHF-like DNA-binding proteins"/>
    <property type="match status" value="1"/>
</dbReference>
<accession>A0A7W8A801</accession>
<dbReference type="EMBL" id="JACHIN010000010">
    <property type="protein sequence ID" value="MBB5081287.1"/>
    <property type="molecule type" value="Genomic_DNA"/>
</dbReference>
<dbReference type="InterPro" id="IPR000119">
    <property type="entry name" value="Hist_DNA-bd"/>
</dbReference>
<dbReference type="RefSeq" id="WP_184968519.1">
    <property type="nucleotide sequence ID" value="NZ_JACHIN010000010.1"/>
</dbReference>
<keyword evidence="2 4" id="KW-0238">DNA-binding</keyword>
<dbReference type="PANTHER" id="PTHR33175">
    <property type="entry name" value="DNA-BINDING PROTEIN HU"/>
    <property type="match status" value="1"/>
</dbReference>